<accession>A0A8S2FEY3</accession>
<feature type="domain" description="MULE transposase" evidence="2">
    <location>
        <begin position="197"/>
        <end position="273"/>
    </location>
</feature>
<protein>
    <recommendedName>
        <fullName evidence="2">MULE transposase domain-containing protein</fullName>
    </recommendedName>
</protein>
<name>A0A8S2FEY3_9BILA</name>
<gene>
    <name evidence="3" type="ORF">OVA965_LOCUS34679</name>
    <name evidence="4" type="ORF">TMI583_LOCUS35613</name>
</gene>
<dbReference type="Proteomes" id="UP000677228">
    <property type="component" value="Unassembled WGS sequence"/>
</dbReference>
<dbReference type="Gene3D" id="1.10.10.60">
    <property type="entry name" value="Homeodomain-like"/>
    <property type="match status" value="1"/>
</dbReference>
<evidence type="ECO:0000256" key="1">
    <source>
        <dbReference type="SAM" id="MobiDB-lite"/>
    </source>
</evidence>
<dbReference type="Pfam" id="PF10551">
    <property type="entry name" value="MULE"/>
    <property type="match status" value="1"/>
</dbReference>
<feature type="region of interest" description="Disordered" evidence="1">
    <location>
        <begin position="547"/>
        <end position="567"/>
    </location>
</feature>
<dbReference type="EMBL" id="CAJOBA010051225">
    <property type="protein sequence ID" value="CAF4242512.1"/>
    <property type="molecule type" value="Genomic_DNA"/>
</dbReference>
<evidence type="ECO:0000313" key="4">
    <source>
        <dbReference type="EMBL" id="CAF4242512.1"/>
    </source>
</evidence>
<sequence length="771" mass="89276">MSRKVWSFVNKYLQKDDLNVYLNHNKVSKFRTENVKDGIKVTYRCSSCRKYPECSFQVRALFNSQNEIIVSTSDTHNHKKRADTTRAPSPVRDIILKSVATRLTQAQVKRAVQNEYNGPVSTAQVTNLLKYHRSLTRPSMYSVDYFRQWCLQRAAIPPIQSLQDVFVSTYEIISCDNLFIFFTTRQLISVGALSRLLQVDATFKLNWNELPVLVFGCSDVNRKFHPFGIALISSDESCDSYVKLFQSIKNTVFKVTGIQYEIDYLLSDDAKGAALLLSKWRQYTDLHAFCSYFEQQWLIELPYWSEGAALGVPSTNNGLESLNGKIKSQYTLRNKLSLSVFLPTIEQMLIEWSNKSIQTGFATFPTVSVSQEREAWQWLQNIDKNSIFHWYGQSYIVPSSFTQMDTYTWLRQYHFMPWLTFDEFTRWLYSAGLYFFSVILRSFSPMNTDCHLYTLPQTESDDNNDTSSDESDLEVVSIVDETDNIDISIKNHFNLDDNEEDNNDEEATDVQQLNLVLNSNDTELNEDLDVLNAHIVSTDQSSLLASSSAVSNSGEESPSCKSKRRQWSTAEKLHAVDMLGKAGGRKRKHLPGAGHKLQYPELDKLLLEWFRERRTGPVIQSNVSTMTTSIVVKREKVTFKQLQRRGKQLCIELKHEHPPSTKWYGRFMRRHRLSLQKPKRQQKVPLNEAHLLVNSFHTYIRRASTWAPKRGAMGAFLPRDVVNMDEIFKSEKVISRCHMFHFHKWLTQNQALKSWGLKGLNYFKNDNNLFK</sequence>
<dbReference type="Proteomes" id="UP000682733">
    <property type="component" value="Unassembled WGS sequence"/>
</dbReference>
<evidence type="ECO:0000313" key="5">
    <source>
        <dbReference type="Proteomes" id="UP000677228"/>
    </source>
</evidence>
<dbReference type="AlphaFoldDB" id="A0A8S2FEY3"/>
<comment type="caution">
    <text evidence="3">The sequence shown here is derived from an EMBL/GenBank/DDBJ whole genome shotgun (WGS) entry which is preliminary data.</text>
</comment>
<dbReference type="EMBL" id="CAJNOK010029401">
    <property type="protein sequence ID" value="CAF1447246.1"/>
    <property type="molecule type" value="Genomic_DNA"/>
</dbReference>
<proteinExistence type="predicted"/>
<reference evidence="3" key="1">
    <citation type="submission" date="2021-02" db="EMBL/GenBank/DDBJ databases">
        <authorList>
            <person name="Nowell W R."/>
        </authorList>
    </citation>
    <scope>NUCLEOTIDE SEQUENCE</scope>
</reference>
<evidence type="ECO:0000259" key="2">
    <source>
        <dbReference type="Pfam" id="PF10551"/>
    </source>
</evidence>
<feature type="compositionally biased region" description="Low complexity" evidence="1">
    <location>
        <begin position="547"/>
        <end position="559"/>
    </location>
</feature>
<organism evidence="3 5">
    <name type="scientific">Didymodactylos carnosus</name>
    <dbReference type="NCBI Taxonomy" id="1234261"/>
    <lineage>
        <taxon>Eukaryota</taxon>
        <taxon>Metazoa</taxon>
        <taxon>Spiralia</taxon>
        <taxon>Gnathifera</taxon>
        <taxon>Rotifera</taxon>
        <taxon>Eurotatoria</taxon>
        <taxon>Bdelloidea</taxon>
        <taxon>Philodinida</taxon>
        <taxon>Philodinidae</taxon>
        <taxon>Didymodactylos</taxon>
    </lineage>
</organism>
<evidence type="ECO:0000313" key="3">
    <source>
        <dbReference type="EMBL" id="CAF1447246.1"/>
    </source>
</evidence>
<dbReference type="InterPro" id="IPR018289">
    <property type="entry name" value="MULE_transposase_dom"/>
</dbReference>